<dbReference type="AlphaFoldDB" id="A0A403MPR4"/>
<dbReference type="InterPro" id="IPR052399">
    <property type="entry name" value="Phage_Baseplate_Assmbl_Protein"/>
</dbReference>
<dbReference type="Pfam" id="PF04865">
    <property type="entry name" value="Baseplate_J"/>
    <property type="match status" value="1"/>
</dbReference>
<dbReference type="EMBL" id="RVHM01000077">
    <property type="protein sequence ID" value="MLV00145.1"/>
    <property type="molecule type" value="Genomic_DNA"/>
</dbReference>
<sequence length="352" mass="37707">MAYLTPAAEKIRADLLRDLKNQLPDADTGPDSDYYVRASSVASVAEGLYQHQAWVVRQIFPDTADSDYLLLHARTRGLQKKPPTTARGTADISGSPGSRLPAGSQIRGEGLAVMTTADVTFTSDTAEAPVTAMQSGVSGNLDTPVLAELVSAPMGVNGRVIVKSLTGGTDEESDAELLDRLLDIIRRPPAGGNRYDYRRWAMETPGVTSAWVYPIRRGVGTVDIAITSAGGLASDEIIRNVQAHIDDVRPVTARNALVLSPQIVRVDFDVVVQAQGVMLEVLRPEVENAIRGAMARIAPGQPLIRSNIETLISLLPGVTDRTIVTPAANVIAQVDGKHLEWLLPGLINVRAK</sequence>
<feature type="domain" description="Baseplate J-like C-terminal" evidence="5">
    <location>
        <begin position="270"/>
        <end position="333"/>
    </location>
</feature>
<proteinExistence type="inferred from homology"/>
<evidence type="ECO:0000259" key="5">
    <source>
        <dbReference type="Pfam" id="PF26079"/>
    </source>
</evidence>
<comment type="caution">
    <text evidence="6">The sequence shown here is derived from an EMBL/GenBank/DDBJ whole genome shotgun (WGS) entry which is preliminary data.</text>
</comment>
<protein>
    <submittedName>
        <fullName evidence="6">Phage tail protein</fullName>
    </submittedName>
</protein>
<name>A0A403MPR4_SALET</name>
<accession>A0A403MPR4</accession>
<dbReference type="Pfam" id="PF26079">
    <property type="entry name" value="Baseplate_J_C"/>
    <property type="match status" value="1"/>
</dbReference>
<reference evidence="6" key="1">
    <citation type="submission" date="2018-07" db="EMBL/GenBank/DDBJ databases">
        <authorList>
            <person name="Ashton P.M."/>
            <person name="Dallman T."/>
            <person name="Nair S."/>
            <person name="De Pinna E."/>
            <person name="Peters T."/>
            <person name="Grant K."/>
        </authorList>
    </citation>
    <scope>NUCLEOTIDE SEQUENCE [LARGE SCALE GENOMIC DNA]</scope>
    <source>
        <strain evidence="6">157339</strain>
    </source>
</reference>
<dbReference type="InterPro" id="IPR058531">
    <property type="entry name" value="Baseplate_J_M"/>
</dbReference>
<dbReference type="Pfam" id="PF26078">
    <property type="entry name" value="Baseplate_J_M"/>
    <property type="match status" value="1"/>
</dbReference>
<feature type="domain" description="Baseplate J-like central" evidence="4">
    <location>
        <begin position="189"/>
        <end position="254"/>
    </location>
</feature>
<dbReference type="InterPro" id="IPR058530">
    <property type="entry name" value="Baseplate_J-like_C"/>
</dbReference>
<dbReference type="Proteomes" id="UP000885374">
    <property type="component" value="Unassembled WGS sequence"/>
</dbReference>
<evidence type="ECO:0000256" key="1">
    <source>
        <dbReference type="ARBA" id="ARBA00038087"/>
    </source>
</evidence>
<feature type="domain" description="Baseplate protein J-like barrel" evidence="3">
    <location>
        <begin position="90"/>
        <end position="159"/>
    </location>
</feature>
<evidence type="ECO:0000256" key="2">
    <source>
        <dbReference type="SAM" id="MobiDB-lite"/>
    </source>
</evidence>
<organism evidence="6">
    <name type="scientific">Salmonella enterica I</name>
    <dbReference type="NCBI Taxonomy" id="59201"/>
    <lineage>
        <taxon>Bacteria</taxon>
        <taxon>Pseudomonadati</taxon>
        <taxon>Pseudomonadota</taxon>
        <taxon>Gammaproteobacteria</taxon>
        <taxon>Enterobacterales</taxon>
        <taxon>Enterobacteriaceae</taxon>
        <taxon>Salmonella</taxon>
    </lineage>
</organism>
<feature type="region of interest" description="Disordered" evidence="2">
    <location>
        <begin position="79"/>
        <end position="103"/>
    </location>
</feature>
<comment type="similarity">
    <text evidence="1">Belongs to the Mu gp47/PBSX XkdT family.</text>
</comment>
<gene>
    <name evidence="6" type="ORF">DRU74_26290</name>
</gene>
<evidence type="ECO:0000313" key="6">
    <source>
        <dbReference type="EMBL" id="MLV00145.1"/>
    </source>
</evidence>
<dbReference type="PANTHER" id="PTHR37829">
    <property type="entry name" value="PHAGE-LIKE ELEMENT PBSX PROTEIN XKDT"/>
    <property type="match status" value="1"/>
</dbReference>
<evidence type="ECO:0000259" key="4">
    <source>
        <dbReference type="Pfam" id="PF26078"/>
    </source>
</evidence>
<evidence type="ECO:0000259" key="3">
    <source>
        <dbReference type="Pfam" id="PF04865"/>
    </source>
</evidence>
<dbReference type="PANTHER" id="PTHR37829:SF3">
    <property type="entry name" value="PROTEIN JAYE-RELATED"/>
    <property type="match status" value="1"/>
</dbReference>
<dbReference type="InterPro" id="IPR006949">
    <property type="entry name" value="Barrel_Baseplate_J-like"/>
</dbReference>